<evidence type="ECO:0000313" key="1">
    <source>
        <dbReference type="EMBL" id="SVD12208.1"/>
    </source>
</evidence>
<feature type="non-terminal residue" evidence="1">
    <location>
        <position position="175"/>
    </location>
</feature>
<organism evidence="1">
    <name type="scientific">marine metagenome</name>
    <dbReference type="NCBI Taxonomy" id="408172"/>
    <lineage>
        <taxon>unclassified sequences</taxon>
        <taxon>metagenomes</taxon>
        <taxon>ecological metagenomes</taxon>
    </lineage>
</organism>
<dbReference type="EMBL" id="UINC01130865">
    <property type="protein sequence ID" value="SVD12208.1"/>
    <property type="molecule type" value="Genomic_DNA"/>
</dbReference>
<dbReference type="SUPFAM" id="SSF52540">
    <property type="entry name" value="P-loop containing nucleoside triphosphate hydrolases"/>
    <property type="match status" value="1"/>
</dbReference>
<evidence type="ECO:0008006" key="2">
    <source>
        <dbReference type="Google" id="ProtNLM"/>
    </source>
</evidence>
<reference evidence="1" key="1">
    <citation type="submission" date="2018-05" db="EMBL/GenBank/DDBJ databases">
        <authorList>
            <person name="Lanie J.A."/>
            <person name="Ng W.-L."/>
            <person name="Kazmierczak K.M."/>
            <person name="Andrzejewski T.M."/>
            <person name="Davidsen T.M."/>
            <person name="Wayne K.J."/>
            <person name="Tettelin H."/>
            <person name="Glass J.I."/>
            <person name="Rusch D."/>
            <person name="Podicherti R."/>
            <person name="Tsui H.-C.T."/>
            <person name="Winkler M.E."/>
        </authorList>
    </citation>
    <scope>NUCLEOTIDE SEQUENCE</scope>
</reference>
<dbReference type="AlphaFoldDB" id="A0A382SSQ5"/>
<sequence>MLKTMLSASQDLDFVDELFLYCPRWLHKDLDSNIKGYFDDTENSTSLERLLDLLYSGVPYGWFWTNVEEQLDRDMLAVELAGKPLSMENLFDAILTVHARMREKTGIGAKFPMHFSESAKLIEWYPNCRLIHTTRNPKAVYASQSAKYVTGDESGLVCAYKKFQQFVHINIQTWW</sequence>
<name>A0A382SSQ5_9ZZZZ</name>
<dbReference type="Gene3D" id="3.40.50.300">
    <property type="entry name" value="P-loop containing nucleotide triphosphate hydrolases"/>
    <property type="match status" value="1"/>
</dbReference>
<proteinExistence type="predicted"/>
<protein>
    <recommendedName>
        <fullName evidence="2">Sulfotransferase domain-containing protein</fullName>
    </recommendedName>
</protein>
<gene>
    <name evidence="1" type="ORF">METZ01_LOCUS365062</name>
</gene>
<accession>A0A382SSQ5</accession>
<dbReference type="Pfam" id="PF13469">
    <property type="entry name" value="Sulfotransfer_3"/>
    <property type="match status" value="1"/>
</dbReference>
<dbReference type="InterPro" id="IPR027417">
    <property type="entry name" value="P-loop_NTPase"/>
</dbReference>